<name>A0A9Q0YFI9_HOLLE</name>
<dbReference type="PANTHER" id="PTHR35555">
    <property type="entry name" value="ENDONUCLEASE-REVERSE TRANSCRIPTASE"/>
    <property type="match status" value="1"/>
</dbReference>
<evidence type="ECO:0000313" key="4">
    <source>
        <dbReference type="Proteomes" id="UP001152320"/>
    </source>
</evidence>
<reference evidence="3" key="1">
    <citation type="submission" date="2021-10" db="EMBL/GenBank/DDBJ databases">
        <title>Tropical sea cucumber genome reveals ecological adaptation and Cuvierian tubules defense mechanism.</title>
        <authorList>
            <person name="Chen T."/>
        </authorList>
    </citation>
    <scope>NUCLEOTIDE SEQUENCE</scope>
    <source>
        <strain evidence="3">Nanhai2018</strain>
        <tissue evidence="3">Muscle</tissue>
    </source>
</reference>
<feature type="region of interest" description="Disordered" evidence="2">
    <location>
        <begin position="1"/>
        <end position="50"/>
    </location>
</feature>
<proteinExistence type="predicted"/>
<feature type="coiled-coil region" evidence="1">
    <location>
        <begin position="82"/>
        <end position="123"/>
    </location>
</feature>
<accession>A0A9Q0YFI9</accession>
<dbReference type="AlphaFoldDB" id="A0A9Q0YFI9"/>
<dbReference type="EMBL" id="JAIZAY010000061">
    <property type="protein sequence ID" value="KAJ8019197.1"/>
    <property type="molecule type" value="Genomic_DNA"/>
</dbReference>
<evidence type="ECO:0000256" key="1">
    <source>
        <dbReference type="SAM" id="Coils"/>
    </source>
</evidence>
<dbReference type="Proteomes" id="UP001152320">
    <property type="component" value="Unassembled WGS sequence"/>
</dbReference>
<organism evidence="3 4">
    <name type="scientific">Holothuria leucospilota</name>
    <name type="common">Black long sea cucumber</name>
    <name type="synonym">Mertensiothuria leucospilota</name>
    <dbReference type="NCBI Taxonomy" id="206669"/>
    <lineage>
        <taxon>Eukaryota</taxon>
        <taxon>Metazoa</taxon>
        <taxon>Echinodermata</taxon>
        <taxon>Eleutherozoa</taxon>
        <taxon>Echinozoa</taxon>
        <taxon>Holothuroidea</taxon>
        <taxon>Aspidochirotacea</taxon>
        <taxon>Aspidochirotida</taxon>
        <taxon>Holothuriidae</taxon>
        <taxon>Holothuria</taxon>
    </lineage>
</organism>
<sequence length="268" mass="31035">MLRKRGRPVGSFGIKKRQAMAELRQRAATPANVSSRDNNESDVESFTEGELPSEIGEELAKKLEKVIDIAISAFSSDLKNLKGELKKELTAQTRKINKLEKENKELKQRCHSLEEKVSKLESESSDQFALINKQERFSRRNNVRIVGYATSQNENCIQIAKNVFREIGLNDCYIERAHRDGKIVEGRSQHILVKVSFHQDKLFLLKHARVKLQEKPYFLTDDLTRLDLMEKKKWKNQVTQLYRTGTKLRFAGGVWRQPDGRPYKFAED</sequence>
<evidence type="ECO:0000256" key="2">
    <source>
        <dbReference type="SAM" id="MobiDB-lite"/>
    </source>
</evidence>
<keyword evidence="4" id="KW-1185">Reference proteome</keyword>
<dbReference type="PANTHER" id="PTHR35555:SF3">
    <property type="entry name" value="ENDONUCLEASE-REVERSE TRANSCRIPTASE"/>
    <property type="match status" value="1"/>
</dbReference>
<protein>
    <submittedName>
        <fullName evidence="3">LINE-1 retrotransposable element ORF1 protein</fullName>
    </submittedName>
</protein>
<dbReference type="OrthoDB" id="10040174at2759"/>
<dbReference type="Gene3D" id="3.30.70.1820">
    <property type="entry name" value="L1 transposable element, RRM domain"/>
    <property type="match status" value="1"/>
</dbReference>
<gene>
    <name evidence="3" type="ORF">HOLleu_42369</name>
</gene>
<evidence type="ECO:0000313" key="3">
    <source>
        <dbReference type="EMBL" id="KAJ8019197.1"/>
    </source>
</evidence>
<keyword evidence="1" id="KW-0175">Coiled coil</keyword>
<comment type="caution">
    <text evidence="3">The sequence shown here is derived from an EMBL/GenBank/DDBJ whole genome shotgun (WGS) entry which is preliminary data.</text>
</comment>